<organism evidence="3 4">
    <name type="scientific">Favolaschia claudopus</name>
    <dbReference type="NCBI Taxonomy" id="2862362"/>
    <lineage>
        <taxon>Eukaryota</taxon>
        <taxon>Fungi</taxon>
        <taxon>Dikarya</taxon>
        <taxon>Basidiomycota</taxon>
        <taxon>Agaricomycotina</taxon>
        <taxon>Agaricomycetes</taxon>
        <taxon>Agaricomycetidae</taxon>
        <taxon>Agaricales</taxon>
        <taxon>Marasmiineae</taxon>
        <taxon>Mycenaceae</taxon>
        <taxon>Favolaschia</taxon>
    </lineage>
</organism>
<dbReference type="PANTHER" id="PTHR46177">
    <property type="entry name" value="INTEGRASE CATALYTIC DOMAIN-CONTAINING PROTEIN"/>
    <property type="match status" value="1"/>
</dbReference>
<feature type="compositionally biased region" description="Acidic residues" evidence="1">
    <location>
        <begin position="449"/>
        <end position="471"/>
    </location>
</feature>
<dbReference type="PANTHER" id="PTHR46177:SF1">
    <property type="entry name" value="INTEGRASE CATALYTIC DOMAIN-CONTAINING PROTEIN"/>
    <property type="match status" value="1"/>
</dbReference>
<protein>
    <recommendedName>
        <fullName evidence="2">Integrase core domain-containing protein</fullName>
    </recommendedName>
</protein>
<dbReference type="Pfam" id="PF24764">
    <property type="entry name" value="rva_4"/>
    <property type="match status" value="1"/>
</dbReference>
<gene>
    <name evidence="3" type="ORF">R3P38DRAFT_3311626</name>
</gene>
<evidence type="ECO:0000313" key="3">
    <source>
        <dbReference type="EMBL" id="KAK7036943.1"/>
    </source>
</evidence>
<name>A0AAW0CD66_9AGAR</name>
<feature type="compositionally biased region" description="Acidic residues" evidence="1">
    <location>
        <begin position="482"/>
        <end position="493"/>
    </location>
</feature>
<accession>A0AAW0CD66</accession>
<keyword evidence="4" id="KW-1185">Reference proteome</keyword>
<dbReference type="InterPro" id="IPR058913">
    <property type="entry name" value="Integrase_dom_put"/>
</dbReference>
<feature type="domain" description="Integrase core" evidence="2">
    <location>
        <begin position="154"/>
        <end position="322"/>
    </location>
</feature>
<comment type="caution">
    <text evidence="3">The sequence shown here is derived from an EMBL/GenBank/DDBJ whole genome shotgun (WGS) entry which is preliminary data.</text>
</comment>
<reference evidence="3 4" key="1">
    <citation type="journal article" date="2024" name="J Genomics">
        <title>Draft genome sequencing and assembly of Favolaschia claudopus CIRM-BRFM 2984 isolated from oak limbs.</title>
        <authorList>
            <person name="Navarro D."/>
            <person name="Drula E."/>
            <person name="Chaduli D."/>
            <person name="Cazenave R."/>
            <person name="Ahrendt S."/>
            <person name="Wang J."/>
            <person name="Lipzen A."/>
            <person name="Daum C."/>
            <person name="Barry K."/>
            <person name="Grigoriev I.V."/>
            <person name="Favel A."/>
            <person name="Rosso M.N."/>
            <person name="Martin F."/>
        </authorList>
    </citation>
    <scope>NUCLEOTIDE SEQUENCE [LARGE SCALE GENOMIC DNA]</scope>
    <source>
        <strain evidence="3 4">CIRM-BRFM 2984</strain>
    </source>
</reference>
<evidence type="ECO:0000256" key="1">
    <source>
        <dbReference type="SAM" id="MobiDB-lite"/>
    </source>
</evidence>
<feature type="region of interest" description="Disordered" evidence="1">
    <location>
        <begin position="1"/>
        <end position="25"/>
    </location>
</feature>
<evidence type="ECO:0000313" key="4">
    <source>
        <dbReference type="Proteomes" id="UP001362999"/>
    </source>
</evidence>
<sequence>MPPDSSSTLADEPRRRSNQHRPIPPDSELRPLVSFYWNLGFTCPKILDAVMAHFDRDRYGLRRCEEWGMKSTRKTAADWATIEPMFNELRQKFPNMGARSMVQNMRLVYGVKVPEALLNRAFQLVEPDQVARRKRKRFRRKRFWAAGIMDILTFDQHDKWKRFGLWLHVGLDPLPGRLAWLKIWWTNRNPRLITSYYIEACRQLGGIPLITQSDAGPENYGIANCQTVTRQELDNSLIGTLQHRWVNKKGTNVKPEIVWSLLRRYFAPGFQDILERGEYLFDLNNPLHRLLLRWLAIPWLQRELDNWLNTFNWTPRRADKHKVMPHGIPNLMLLNPEQYGTHNYRIEVTPEKFDEMEAKWAPPDDPVFQLVPPLFKSQVERLQLQLGTPEVTGDNLWDVYSQLLTAFESMALEDEFMSAMQGADDHFESSIELLEGQKDLPQGAAAASDDGEEGADSDDGLENNSDEEDGYYDPRQYAEYVDFTDDEAPYDAY</sequence>
<dbReference type="EMBL" id="JAWWNJ010000018">
    <property type="protein sequence ID" value="KAK7036943.1"/>
    <property type="molecule type" value="Genomic_DNA"/>
</dbReference>
<proteinExistence type="predicted"/>
<feature type="region of interest" description="Disordered" evidence="1">
    <location>
        <begin position="440"/>
        <end position="493"/>
    </location>
</feature>
<dbReference type="AlphaFoldDB" id="A0AAW0CD66"/>
<dbReference type="Proteomes" id="UP001362999">
    <property type="component" value="Unassembled WGS sequence"/>
</dbReference>
<evidence type="ECO:0000259" key="2">
    <source>
        <dbReference type="Pfam" id="PF24764"/>
    </source>
</evidence>